<dbReference type="RefSeq" id="WP_096014210.1">
    <property type="nucleotide sequence ID" value="NZ_CP015578.1"/>
</dbReference>
<dbReference type="PROSITE" id="PS51257">
    <property type="entry name" value="PROKAR_LIPOPROTEIN"/>
    <property type="match status" value="1"/>
</dbReference>
<dbReference type="EMBL" id="CP015578">
    <property type="protein sequence ID" value="ARQ98229.1"/>
    <property type="molecule type" value="Genomic_DNA"/>
</dbReference>
<dbReference type="AlphaFoldDB" id="A0A1X9SPQ1"/>
<accession>A0A1X9SPQ1</accession>
<proteinExistence type="predicted"/>
<dbReference type="Gene3D" id="3.10.450.50">
    <property type="match status" value="1"/>
</dbReference>
<reference evidence="2" key="1">
    <citation type="journal article" date="2017" name="Genome Biol. Evol.">
        <title>Comparative Genomic Analysis Identifies a Campylobacter Clade Deficient in Selenium Metabolism.</title>
        <authorList>
            <person name="Miller W.G."/>
            <person name="Yee E."/>
            <person name="Lopes B.S."/>
            <person name="Chapman M.H."/>
            <person name="Huynh S."/>
            <person name="Bono J.L."/>
            <person name="Parker C.T."/>
            <person name="Strachan N.J.C."/>
            <person name="Forbes K.J."/>
        </authorList>
    </citation>
    <scope>NUCLEOTIDE SEQUENCE [LARGE SCALE GENOMIC DNA]</scope>
    <source>
        <strain evidence="2">NCTC 13004</strain>
    </source>
</reference>
<evidence type="ECO:0000313" key="1">
    <source>
        <dbReference type="EMBL" id="ARQ98229.1"/>
    </source>
</evidence>
<sequence length="115" mass="12949">MKRGLWIVPVLIIAGCNSDSSKATDILNSVKDANIQEIIKVALPEEIKSNPAMEYIQNAMDKNQNEIIKNIEILSQDISENNAYITIKIRSANAHIDGDKIKLKRDDNGEWMIIK</sequence>
<dbReference type="GeneID" id="46921977"/>
<dbReference type="Proteomes" id="UP000202031">
    <property type="component" value="Chromosome"/>
</dbReference>
<name>A0A1X9SPQ1_9BACT</name>
<dbReference type="KEGG" id="clx:CLAN_1514"/>
<organism evidence="1 2">
    <name type="scientific">Campylobacter lanienae NCTC 13004</name>
    <dbReference type="NCBI Taxonomy" id="1031753"/>
    <lineage>
        <taxon>Bacteria</taxon>
        <taxon>Pseudomonadati</taxon>
        <taxon>Campylobacterota</taxon>
        <taxon>Epsilonproteobacteria</taxon>
        <taxon>Campylobacterales</taxon>
        <taxon>Campylobacteraceae</taxon>
        <taxon>Campylobacter</taxon>
    </lineage>
</organism>
<evidence type="ECO:0000313" key="2">
    <source>
        <dbReference type="Proteomes" id="UP000202031"/>
    </source>
</evidence>
<gene>
    <name evidence="1" type="ORF">CLAN_1514</name>
</gene>
<protein>
    <submittedName>
        <fullName evidence="1">Uncharacterized protein</fullName>
    </submittedName>
</protein>
<reference evidence="2" key="2">
    <citation type="journal article" date="2017" name="Genome Biol. Evol.">
        <title>Comparative genomic analysis identifies a Campylobacter clade deficient in selenium metabolism.</title>
        <authorList>
            <person name="Miller W.G."/>
            <person name="Yee E."/>
            <person name="Lopes B.S."/>
            <person name="Chapman M.H."/>
            <person name="Huynh S."/>
            <person name="Bono J.L."/>
            <person name="Parker C.T."/>
            <person name="Strachan N.J.C."/>
            <person name="Forbes K.J."/>
        </authorList>
    </citation>
    <scope>NUCLEOTIDE SEQUENCE [LARGE SCALE GENOMIC DNA]</scope>
    <source>
        <strain evidence="2">NCTC 13004</strain>
    </source>
</reference>